<feature type="transmembrane region" description="Helical" evidence="5">
    <location>
        <begin position="138"/>
        <end position="154"/>
    </location>
</feature>
<evidence type="ECO:0000313" key="8">
    <source>
        <dbReference type="Proteomes" id="UP000753724"/>
    </source>
</evidence>
<feature type="domain" description="Integral membrane bound transporter" evidence="6">
    <location>
        <begin position="218"/>
        <end position="343"/>
    </location>
</feature>
<comment type="subcellular location">
    <subcellularLocation>
        <location evidence="1">Membrane</location>
        <topology evidence="1">Multi-pass membrane protein</topology>
    </subcellularLocation>
</comment>
<feature type="transmembrane region" description="Helical" evidence="5">
    <location>
        <begin position="113"/>
        <end position="131"/>
    </location>
</feature>
<gene>
    <name evidence="7" type="ORF">GTZ99_07220</name>
</gene>
<sequence length="366" mass="38081">MTDTMPDSSPEMPIVARLRAEWAEITQIQSSQRPWQMPVVAGITSGLPVALGHGLGHMDVGVMAALGTMSFVYLGDTDLRRKLLTLMAVAFGLTLAFAVGAGVAALGGHSVGLGVPVVMVVAFAASVGCRYLNQGPPAAMFFTMAAAIGLFTGGDPAQLPAHVGTLFLGAALAVVTGALYSIYIVRRRNPRAVQAQTPPPLVLWFEPAMIALAAGVSLAAALALGIDKPFWAPVSCIAVIQAVSLRKVWTRHAHRVIGTVLGLGLAAGILALPLNGWSIALLIGGLTFLVEIVITRHYGLATVFITPLAILIAEAPRLGEVASGALIAARLYDTLVGCSIAVAFGMVMHGPRVRAWAARRLTPTAH</sequence>
<feature type="transmembrane region" description="Helical" evidence="5">
    <location>
        <begin position="201"/>
        <end position="224"/>
    </location>
</feature>
<name>A0ABW9XCZ6_9SPHN</name>
<accession>A0ABW9XCZ6</accession>
<feature type="transmembrane region" description="Helical" evidence="5">
    <location>
        <begin position="278"/>
        <end position="294"/>
    </location>
</feature>
<dbReference type="Pfam" id="PF13515">
    <property type="entry name" value="FUSC_2"/>
    <property type="match status" value="1"/>
</dbReference>
<feature type="transmembrane region" description="Helical" evidence="5">
    <location>
        <begin position="86"/>
        <end position="107"/>
    </location>
</feature>
<keyword evidence="2 5" id="KW-0812">Transmembrane</keyword>
<comment type="caution">
    <text evidence="7">The sequence shown here is derived from an EMBL/GenBank/DDBJ whole genome shotgun (WGS) entry which is preliminary data.</text>
</comment>
<feature type="transmembrane region" description="Helical" evidence="5">
    <location>
        <begin position="331"/>
        <end position="350"/>
    </location>
</feature>
<organism evidence="7 8">
    <name type="scientific">Novosphingobium ovatum</name>
    <dbReference type="NCBI Taxonomy" id="1908523"/>
    <lineage>
        <taxon>Bacteria</taxon>
        <taxon>Pseudomonadati</taxon>
        <taxon>Pseudomonadota</taxon>
        <taxon>Alphaproteobacteria</taxon>
        <taxon>Sphingomonadales</taxon>
        <taxon>Sphingomonadaceae</taxon>
        <taxon>Novosphingobium</taxon>
    </lineage>
</organism>
<reference evidence="8" key="1">
    <citation type="submission" date="2020-01" db="EMBL/GenBank/DDBJ databases">
        <title>Sphingomonas sp. strain CSW-10.</title>
        <authorList>
            <person name="Chen W.-M."/>
        </authorList>
    </citation>
    <scope>NUCLEOTIDE SEQUENCE [LARGE SCALE GENOMIC DNA]</scope>
    <source>
        <strain evidence="8">FSY-8</strain>
    </source>
</reference>
<evidence type="ECO:0000259" key="6">
    <source>
        <dbReference type="Pfam" id="PF13515"/>
    </source>
</evidence>
<evidence type="ECO:0000313" key="7">
    <source>
        <dbReference type="EMBL" id="NBC36347.1"/>
    </source>
</evidence>
<feature type="transmembrane region" description="Helical" evidence="5">
    <location>
        <begin position="166"/>
        <end position="185"/>
    </location>
</feature>
<dbReference type="EMBL" id="JAAAPO010000002">
    <property type="protein sequence ID" value="NBC36347.1"/>
    <property type="molecule type" value="Genomic_DNA"/>
</dbReference>
<keyword evidence="4 5" id="KW-0472">Membrane</keyword>
<evidence type="ECO:0000256" key="1">
    <source>
        <dbReference type="ARBA" id="ARBA00004141"/>
    </source>
</evidence>
<evidence type="ECO:0000256" key="2">
    <source>
        <dbReference type="ARBA" id="ARBA00022692"/>
    </source>
</evidence>
<feature type="transmembrane region" description="Helical" evidence="5">
    <location>
        <begin position="301"/>
        <end position="319"/>
    </location>
</feature>
<keyword evidence="8" id="KW-1185">Reference proteome</keyword>
<evidence type="ECO:0000256" key="5">
    <source>
        <dbReference type="SAM" id="Phobius"/>
    </source>
</evidence>
<evidence type="ECO:0000256" key="4">
    <source>
        <dbReference type="ARBA" id="ARBA00023136"/>
    </source>
</evidence>
<dbReference type="InterPro" id="IPR049453">
    <property type="entry name" value="Memb_transporter_dom"/>
</dbReference>
<dbReference type="Proteomes" id="UP000753724">
    <property type="component" value="Unassembled WGS sequence"/>
</dbReference>
<evidence type="ECO:0000256" key="3">
    <source>
        <dbReference type="ARBA" id="ARBA00022989"/>
    </source>
</evidence>
<protein>
    <submittedName>
        <fullName evidence="7">FUSC family protein</fullName>
    </submittedName>
</protein>
<proteinExistence type="predicted"/>
<keyword evidence="3 5" id="KW-1133">Transmembrane helix</keyword>
<feature type="transmembrane region" description="Helical" evidence="5">
    <location>
        <begin position="55"/>
        <end position="74"/>
    </location>
</feature>
<dbReference type="RefSeq" id="WP_161717569.1">
    <property type="nucleotide sequence ID" value="NZ_JAAAPO010000002.1"/>
</dbReference>